<keyword evidence="2" id="KW-0378">Hydrolase</keyword>
<dbReference type="InterPro" id="IPR002182">
    <property type="entry name" value="NB-ARC"/>
</dbReference>
<dbReference type="InterPro" id="IPR027417">
    <property type="entry name" value="P-loop_NTPase"/>
</dbReference>
<dbReference type="SUPFAM" id="SSF52540">
    <property type="entry name" value="P-loop containing nucleoside triphosphate hydrolases"/>
    <property type="match status" value="1"/>
</dbReference>
<evidence type="ECO:0000259" key="1">
    <source>
        <dbReference type="Pfam" id="PF00931"/>
    </source>
</evidence>
<comment type="caution">
    <text evidence="2">The sequence shown here is derived from an EMBL/GenBank/DDBJ whole genome shotgun (WGS) entry which is preliminary data.</text>
</comment>
<sequence length="764" mass="86178">MGLRAVTATNMDTDGITRPWYHLPFPRNTRFVGRDQILGTLRDRLFVRKSPRVALVGLGGVGKTQVALALALWTKENITDCSVFWVPALSSATFEQAYTHIARQLDIRRGDDQDVKEVVRQYLSSEAAGRWLLVINNADDIKLVCGSPNMPESLDSYLPQSENGRIMFTTRSRDVAIRVAEDTIKLDEFSLSEAKELLGKLVTRKDLIHDDASVTELLRELTYLPLAITQAAAYLERNEVSIAEYLELLRNTEKDMVDLLSEELPDRTRYQQSKNAVATTWVVSFQKIRELDGKAADLLSFMSQIEPKLIPQSLLPELGSRAQTVSAIGTLCGYAFVSKRDDMLDMHSLVHLATRIWLSREGLETQTVETVMRRLAGKFPTDEYENRHTWRAYLPHALRILQRADADDMEDRYELHFWVGRCLQVEGRIREAVHCFEECWRWRSGQFVEEHPLGLASQLALARAYQSDGQIKKAVGLLEQVVVVRERTLAEEHPDRLASQHVLAGAYEADGQIKKAVGLLEQVVAVRKRTLAEEHPDRLASQHELARAYQSDGQIKKAVGLLEQVMAVRERTLAEDHPDRLTSQHELARAYQSDGQIKKAVGLLEQVVAVRKRTLAEGHPDRLASQHELARAYQSDGQIKKAVGLLEQVVAVRERTLAEEHPDRLASQHELARAYQSDGQIKKAVGLLEQVVAVGERTLTEEHPDRLTSQYNLAMAYRADGQISQALELIKQVVAVESRTLQEDHPDRLASLSAFENLLQVASQ</sequence>
<dbReference type="PANTHER" id="PTHR46082:SF6">
    <property type="entry name" value="AAA+ ATPASE DOMAIN-CONTAINING PROTEIN-RELATED"/>
    <property type="match status" value="1"/>
</dbReference>
<dbReference type="Pfam" id="PF13424">
    <property type="entry name" value="TPR_12"/>
    <property type="match status" value="3"/>
</dbReference>
<evidence type="ECO:0000313" key="3">
    <source>
        <dbReference type="Proteomes" id="UP001283341"/>
    </source>
</evidence>
<evidence type="ECO:0000313" key="2">
    <source>
        <dbReference type="EMBL" id="KAK3316582.1"/>
    </source>
</evidence>
<dbReference type="GO" id="GO:0016787">
    <property type="term" value="F:hydrolase activity"/>
    <property type="evidence" value="ECO:0007669"/>
    <property type="project" value="UniProtKB-KW"/>
</dbReference>
<organism evidence="2 3">
    <name type="scientific">Apodospora peruviana</name>
    <dbReference type="NCBI Taxonomy" id="516989"/>
    <lineage>
        <taxon>Eukaryota</taxon>
        <taxon>Fungi</taxon>
        <taxon>Dikarya</taxon>
        <taxon>Ascomycota</taxon>
        <taxon>Pezizomycotina</taxon>
        <taxon>Sordariomycetes</taxon>
        <taxon>Sordariomycetidae</taxon>
        <taxon>Sordariales</taxon>
        <taxon>Lasiosphaeriaceae</taxon>
        <taxon>Apodospora</taxon>
    </lineage>
</organism>
<dbReference type="SUPFAM" id="SSF48452">
    <property type="entry name" value="TPR-like"/>
    <property type="match status" value="3"/>
</dbReference>
<feature type="domain" description="NB-ARC" evidence="1">
    <location>
        <begin position="38"/>
        <end position="206"/>
    </location>
</feature>
<dbReference type="InterPro" id="IPR053137">
    <property type="entry name" value="NLR-like"/>
</dbReference>
<reference evidence="2" key="1">
    <citation type="journal article" date="2023" name="Mol. Phylogenet. Evol.">
        <title>Genome-scale phylogeny and comparative genomics of the fungal order Sordariales.</title>
        <authorList>
            <person name="Hensen N."/>
            <person name="Bonometti L."/>
            <person name="Westerberg I."/>
            <person name="Brannstrom I.O."/>
            <person name="Guillou S."/>
            <person name="Cros-Aarteil S."/>
            <person name="Calhoun S."/>
            <person name="Haridas S."/>
            <person name="Kuo A."/>
            <person name="Mondo S."/>
            <person name="Pangilinan J."/>
            <person name="Riley R."/>
            <person name="LaButti K."/>
            <person name="Andreopoulos B."/>
            <person name="Lipzen A."/>
            <person name="Chen C."/>
            <person name="Yan M."/>
            <person name="Daum C."/>
            <person name="Ng V."/>
            <person name="Clum A."/>
            <person name="Steindorff A."/>
            <person name="Ohm R.A."/>
            <person name="Martin F."/>
            <person name="Silar P."/>
            <person name="Natvig D.O."/>
            <person name="Lalanne C."/>
            <person name="Gautier V."/>
            <person name="Ament-Velasquez S.L."/>
            <person name="Kruys A."/>
            <person name="Hutchinson M.I."/>
            <person name="Powell A.J."/>
            <person name="Barry K."/>
            <person name="Miller A.N."/>
            <person name="Grigoriev I.V."/>
            <person name="Debuchy R."/>
            <person name="Gladieux P."/>
            <person name="Hiltunen Thoren M."/>
            <person name="Johannesson H."/>
        </authorList>
    </citation>
    <scope>NUCLEOTIDE SEQUENCE</scope>
    <source>
        <strain evidence="2">CBS 118394</strain>
    </source>
</reference>
<gene>
    <name evidence="2" type="ORF">B0H66DRAFT_299057</name>
</gene>
<dbReference type="InterPro" id="IPR011990">
    <property type="entry name" value="TPR-like_helical_dom_sf"/>
</dbReference>
<keyword evidence="3" id="KW-1185">Reference proteome</keyword>
<dbReference type="GO" id="GO:0043531">
    <property type="term" value="F:ADP binding"/>
    <property type="evidence" value="ECO:0007669"/>
    <property type="project" value="InterPro"/>
</dbReference>
<dbReference type="Pfam" id="PF13374">
    <property type="entry name" value="TPR_10"/>
    <property type="match status" value="1"/>
</dbReference>
<dbReference type="SMART" id="SM00028">
    <property type="entry name" value="TPR"/>
    <property type="match status" value="6"/>
</dbReference>
<reference evidence="2" key="2">
    <citation type="submission" date="2023-06" db="EMBL/GenBank/DDBJ databases">
        <authorList>
            <consortium name="Lawrence Berkeley National Laboratory"/>
            <person name="Haridas S."/>
            <person name="Hensen N."/>
            <person name="Bonometti L."/>
            <person name="Westerberg I."/>
            <person name="Brannstrom I.O."/>
            <person name="Guillou S."/>
            <person name="Cros-Aarteil S."/>
            <person name="Calhoun S."/>
            <person name="Kuo A."/>
            <person name="Mondo S."/>
            <person name="Pangilinan J."/>
            <person name="Riley R."/>
            <person name="Labutti K."/>
            <person name="Andreopoulos B."/>
            <person name="Lipzen A."/>
            <person name="Chen C."/>
            <person name="Yanf M."/>
            <person name="Daum C."/>
            <person name="Ng V."/>
            <person name="Clum A."/>
            <person name="Steindorff A."/>
            <person name="Ohm R."/>
            <person name="Martin F."/>
            <person name="Silar P."/>
            <person name="Natvig D."/>
            <person name="Lalanne C."/>
            <person name="Gautier V."/>
            <person name="Ament-Velasquez S.L."/>
            <person name="Kruys A."/>
            <person name="Hutchinson M.I."/>
            <person name="Powell A.J."/>
            <person name="Barry K."/>
            <person name="Miller A.N."/>
            <person name="Grigoriev I.V."/>
            <person name="Debuchy R."/>
            <person name="Gladieux P."/>
            <person name="Thoren M.H."/>
            <person name="Johannesson H."/>
        </authorList>
    </citation>
    <scope>NUCLEOTIDE SEQUENCE</scope>
    <source>
        <strain evidence="2">CBS 118394</strain>
    </source>
</reference>
<dbReference type="Proteomes" id="UP001283341">
    <property type="component" value="Unassembled WGS sequence"/>
</dbReference>
<protein>
    <submittedName>
        <fullName evidence="2">P-loop containing nucleoside triphosphate hydrolase protein</fullName>
    </submittedName>
</protein>
<dbReference type="AlphaFoldDB" id="A0AAE0I157"/>
<dbReference type="EMBL" id="JAUEDM010000005">
    <property type="protein sequence ID" value="KAK3316582.1"/>
    <property type="molecule type" value="Genomic_DNA"/>
</dbReference>
<dbReference type="Gene3D" id="3.40.50.300">
    <property type="entry name" value="P-loop containing nucleotide triphosphate hydrolases"/>
    <property type="match status" value="1"/>
</dbReference>
<proteinExistence type="predicted"/>
<dbReference type="InterPro" id="IPR019734">
    <property type="entry name" value="TPR_rpt"/>
</dbReference>
<dbReference type="Pfam" id="PF00931">
    <property type="entry name" value="NB-ARC"/>
    <property type="match status" value="1"/>
</dbReference>
<dbReference type="NCBIfam" id="NF040586">
    <property type="entry name" value="FxSxx_TPR"/>
    <property type="match status" value="1"/>
</dbReference>
<accession>A0AAE0I157</accession>
<name>A0AAE0I157_9PEZI</name>
<dbReference type="Gene3D" id="1.25.40.10">
    <property type="entry name" value="Tetratricopeptide repeat domain"/>
    <property type="match status" value="2"/>
</dbReference>
<dbReference type="PANTHER" id="PTHR46082">
    <property type="entry name" value="ATP/GTP-BINDING PROTEIN-RELATED"/>
    <property type="match status" value="1"/>
</dbReference>